<evidence type="ECO:0000256" key="1">
    <source>
        <dbReference type="SAM" id="Coils"/>
    </source>
</evidence>
<keyword evidence="3" id="KW-1133">Transmembrane helix</keyword>
<feature type="coiled-coil region" evidence="1">
    <location>
        <begin position="399"/>
        <end position="433"/>
    </location>
</feature>
<organism evidence="4 5">
    <name type="scientific">Emydomyces testavorans</name>
    <dbReference type="NCBI Taxonomy" id="2070801"/>
    <lineage>
        <taxon>Eukaryota</taxon>
        <taxon>Fungi</taxon>
        <taxon>Dikarya</taxon>
        <taxon>Ascomycota</taxon>
        <taxon>Pezizomycotina</taxon>
        <taxon>Eurotiomycetes</taxon>
        <taxon>Eurotiomycetidae</taxon>
        <taxon>Onygenales</taxon>
        <taxon>Nannizziopsiaceae</taxon>
        <taxon>Emydomyces</taxon>
    </lineage>
</organism>
<evidence type="ECO:0000256" key="3">
    <source>
        <dbReference type="SAM" id="Phobius"/>
    </source>
</evidence>
<keyword evidence="5" id="KW-1185">Reference proteome</keyword>
<proteinExistence type="predicted"/>
<keyword evidence="1" id="KW-0175">Coiled coil</keyword>
<evidence type="ECO:0000256" key="2">
    <source>
        <dbReference type="SAM" id="MobiDB-lite"/>
    </source>
</evidence>
<feature type="compositionally biased region" description="Basic and acidic residues" evidence="2">
    <location>
        <begin position="453"/>
        <end position="463"/>
    </location>
</feature>
<sequence length="630" mass="69990">MAFFGAYQTIPLTNIRPDVDFPFRLRGGLRLGYMLDRLAEVVNVIVPVERPMEAYTIPSPVYIYTTASSTRATSPTYAAEPFLLASNATPSTTAASYTPAETSIFSSVTEMAKEVKLNVNGWIHRARTFGARAVEWMAPSLPKPRPLFEVTLRLLLSCAATIVIGTTLIFLLTVSIVCKRIGADLIHKALMANEEIDSMIAETVRQRNFFREKLEAFDSRMIKSASQFEEKISEKEANLSNAFSSIDLLLDSANRRANYVTDAIIGAASQLERQYLPFPTKEDLVGDQLKLFKDSLKAVEEDLLGQVEAVKSLIPDFKKEYLETISELRKHHLGSWVKTFQSEKARLKKLVDRVREGTKETPSEEAIEELISGLQSEFEGVERQVVATRNDIQKAGKLRDEVVTKIPSLEQRAQDLQAEVRRLEEDMALSRLAVKSARALCDEQTQAIAEESPADRPTDDTRDLPAAPPSSQEAPLSDLDKEILGPDGGDSDGANAPAAPPDTQESPLSDLDKEILGIDGDSDDGGPCVEGDGDGDEDDTSSAQSDSESGIPPELERNLLYESDDSDDEDESVDWAWEDGERREIEWPVRFRSGSPSVSRGRRTRRWFDCTTYRSKYSPTPPRSYGCETR</sequence>
<protein>
    <submittedName>
        <fullName evidence="4">Uncharacterized protein</fullName>
    </submittedName>
</protein>
<feature type="compositionally biased region" description="Acidic residues" evidence="2">
    <location>
        <begin position="531"/>
        <end position="540"/>
    </location>
</feature>
<feature type="region of interest" description="Disordered" evidence="2">
    <location>
        <begin position="447"/>
        <end position="572"/>
    </location>
</feature>
<keyword evidence="3" id="KW-0472">Membrane</keyword>
<feature type="transmembrane region" description="Helical" evidence="3">
    <location>
        <begin position="154"/>
        <end position="177"/>
    </location>
</feature>
<dbReference type="AlphaFoldDB" id="A0AAF0ILB2"/>
<gene>
    <name evidence="4" type="ORF">PRK78_006053</name>
</gene>
<accession>A0AAF0ILB2</accession>
<evidence type="ECO:0000313" key="5">
    <source>
        <dbReference type="Proteomes" id="UP001219355"/>
    </source>
</evidence>
<name>A0AAF0ILB2_9EURO</name>
<dbReference type="EMBL" id="CP120630">
    <property type="protein sequence ID" value="WEW60566.1"/>
    <property type="molecule type" value="Genomic_DNA"/>
</dbReference>
<reference evidence="4" key="1">
    <citation type="submission" date="2023-03" db="EMBL/GenBank/DDBJ databases">
        <title>Emydomyces testavorans Genome Sequence.</title>
        <authorList>
            <person name="Hoyer L."/>
        </authorList>
    </citation>
    <scope>NUCLEOTIDE SEQUENCE</scope>
    <source>
        <strain evidence="4">16-2883</strain>
    </source>
</reference>
<dbReference type="Proteomes" id="UP001219355">
    <property type="component" value="Chromosome 4"/>
</dbReference>
<evidence type="ECO:0000313" key="4">
    <source>
        <dbReference type="EMBL" id="WEW60566.1"/>
    </source>
</evidence>
<keyword evidence="3" id="KW-0812">Transmembrane</keyword>
<feature type="compositionally biased region" description="Acidic residues" evidence="2">
    <location>
        <begin position="562"/>
        <end position="572"/>
    </location>
</feature>